<reference evidence="4 5" key="1">
    <citation type="journal article" date="2010" name="Plant Cell">
        <title>The Chlorella variabilis NC64A genome reveals adaptation to photosymbiosis, coevolution with viruses, and cryptic sex.</title>
        <authorList>
            <person name="Blanc G."/>
            <person name="Duncan G."/>
            <person name="Agarkova I."/>
            <person name="Borodovsky M."/>
            <person name="Gurnon J."/>
            <person name="Kuo A."/>
            <person name="Lindquist E."/>
            <person name="Lucas S."/>
            <person name="Pangilinan J."/>
            <person name="Polle J."/>
            <person name="Salamov A."/>
            <person name="Terry A."/>
            <person name="Yamada T."/>
            <person name="Dunigan D.D."/>
            <person name="Grigoriev I.V."/>
            <person name="Claverie J.M."/>
            <person name="Van Etten J.L."/>
        </authorList>
    </citation>
    <scope>NUCLEOTIDE SEQUENCE [LARGE SCALE GENOMIC DNA]</scope>
    <source>
        <strain evidence="4 5">NC64A</strain>
    </source>
</reference>
<dbReference type="RefSeq" id="XP_005843825.1">
    <property type="nucleotide sequence ID" value="XM_005843763.1"/>
</dbReference>
<gene>
    <name evidence="4" type="ORF">CHLNCDRAFT_139892</name>
</gene>
<accession>E1ZR52</accession>
<dbReference type="EMBL" id="GL433861">
    <property type="protein sequence ID" value="EFN51723.1"/>
    <property type="molecule type" value="Genomic_DNA"/>
</dbReference>
<dbReference type="eggNOG" id="KOG2508">
    <property type="taxonomic scope" value="Eukaryota"/>
</dbReference>
<evidence type="ECO:0000256" key="2">
    <source>
        <dbReference type="SAM" id="MobiDB-lite"/>
    </source>
</evidence>
<protein>
    <recommendedName>
        <fullName evidence="3">JmjC domain-containing protein</fullName>
    </recommendedName>
</protein>
<keyword evidence="5" id="KW-1185">Reference proteome</keyword>
<evidence type="ECO:0000256" key="1">
    <source>
        <dbReference type="ARBA" id="ARBA00006801"/>
    </source>
</evidence>
<dbReference type="SUPFAM" id="SSF51197">
    <property type="entry name" value="Clavaminate synthase-like"/>
    <property type="match status" value="1"/>
</dbReference>
<dbReference type="OrthoDB" id="415358at2759"/>
<dbReference type="PANTHER" id="PTHR12461">
    <property type="entry name" value="HYPOXIA-INDUCIBLE FACTOR 1 ALPHA INHIBITOR-RELATED"/>
    <property type="match status" value="1"/>
</dbReference>
<sequence length="502" mass="51870">MRGGLLTSPGGVYITIDILLATACKGLPAAPEEPVGAVAELDIGSTVDRHQKLPVVQFLRDYVAANKPVVLTSVVSHWPAYSNWTDDYLCSMAGDTEVTVALTPNGRADAVTRLPGAANGASSPASGSDSSSGSPAPPGSEDGPRGAGEEAAEAARAGLPGTPGQCFALPHQVKMPLRDFLALLRSSKQQKAAAAADGGVAANGSGEAAAPQLPPSVVPYLQYQNSSLTAEVPQLLGDIDLLLSWATQAFGGLPEAVNLWIGDERSITSWHKDPFENIYAGMPAACLLAGSKTFTLLPPADAFRMRMKRYPQATYKPAAAAAAARPGFASASSDSISDGVEAVLSGTVALEPVLDEPGEEVLWSSVVPAADAAALAAAAGGGGGSGVPGAAPLQGRDLFSDPSLPPPITVTVKAGEALYLPAMWWHQVEQKPDAAGRAIAVNYWYDMKFDARQAYLLAVERLATLLGLNEEPPPPPPPGSVASDHGHEHPQLRPPYHQRAAG</sequence>
<feature type="region of interest" description="Disordered" evidence="2">
    <location>
        <begin position="468"/>
        <end position="502"/>
    </location>
</feature>
<proteinExistence type="inferred from homology"/>
<comment type="similarity">
    <text evidence="1">Belongs to the JARID1 histone demethylase family.</text>
</comment>
<feature type="region of interest" description="Disordered" evidence="2">
    <location>
        <begin position="111"/>
        <end position="159"/>
    </location>
</feature>
<dbReference type="InterPro" id="IPR014710">
    <property type="entry name" value="RmlC-like_jellyroll"/>
</dbReference>
<dbReference type="Pfam" id="PF13621">
    <property type="entry name" value="Cupin_8"/>
    <property type="match status" value="1"/>
</dbReference>
<dbReference type="PANTHER" id="PTHR12461:SF99">
    <property type="entry name" value="BIFUNCTIONAL PEPTIDASE AND (3S)-LYSYL HYDROXYLASE JMJD7"/>
    <property type="match status" value="1"/>
</dbReference>
<dbReference type="PROSITE" id="PS51184">
    <property type="entry name" value="JMJC"/>
    <property type="match status" value="1"/>
</dbReference>
<dbReference type="Gene3D" id="2.60.120.10">
    <property type="entry name" value="Jelly Rolls"/>
    <property type="match status" value="2"/>
</dbReference>
<dbReference type="InterPro" id="IPR003347">
    <property type="entry name" value="JmjC_dom"/>
</dbReference>
<dbReference type="InParanoid" id="E1ZR52"/>
<feature type="domain" description="JmjC" evidence="3">
    <location>
        <begin position="221"/>
        <end position="460"/>
    </location>
</feature>
<dbReference type="SMART" id="SM00558">
    <property type="entry name" value="JmjC"/>
    <property type="match status" value="1"/>
</dbReference>
<dbReference type="Proteomes" id="UP000008141">
    <property type="component" value="Unassembled WGS sequence"/>
</dbReference>
<evidence type="ECO:0000313" key="4">
    <source>
        <dbReference type="EMBL" id="EFN51723.1"/>
    </source>
</evidence>
<name>E1ZR52_CHLVA</name>
<evidence type="ECO:0000259" key="3">
    <source>
        <dbReference type="PROSITE" id="PS51184"/>
    </source>
</evidence>
<evidence type="ECO:0000313" key="5">
    <source>
        <dbReference type="Proteomes" id="UP000008141"/>
    </source>
</evidence>
<dbReference type="GeneID" id="17351092"/>
<dbReference type="KEGG" id="cvr:CHLNCDRAFT_139892"/>
<feature type="compositionally biased region" description="Low complexity" evidence="2">
    <location>
        <begin position="115"/>
        <end position="134"/>
    </location>
</feature>
<organism evidence="5">
    <name type="scientific">Chlorella variabilis</name>
    <name type="common">Green alga</name>
    <dbReference type="NCBI Taxonomy" id="554065"/>
    <lineage>
        <taxon>Eukaryota</taxon>
        <taxon>Viridiplantae</taxon>
        <taxon>Chlorophyta</taxon>
        <taxon>core chlorophytes</taxon>
        <taxon>Trebouxiophyceae</taxon>
        <taxon>Chlorellales</taxon>
        <taxon>Chlorellaceae</taxon>
        <taxon>Chlorella clade</taxon>
        <taxon>Chlorella</taxon>
    </lineage>
</organism>
<dbReference type="FunCoup" id="E1ZR52">
    <property type="interactions" value="1411"/>
</dbReference>
<dbReference type="InterPro" id="IPR041667">
    <property type="entry name" value="Cupin_8"/>
</dbReference>
<dbReference type="OMA" id="HSRPCVI"/>
<dbReference type="AlphaFoldDB" id="E1ZR52"/>